<organism evidence="3 4">
    <name type="scientific">Halobacteriovorax marinus</name>
    <dbReference type="NCBI Taxonomy" id="97084"/>
    <lineage>
        <taxon>Bacteria</taxon>
        <taxon>Pseudomonadati</taxon>
        <taxon>Bdellovibrionota</taxon>
        <taxon>Bacteriovoracia</taxon>
        <taxon>Bacteriovoracales</taxon>
        <taxon>Halobacteriovoraceae</taxon>
        <taxon>Halobacteriovorax</taxon>
    </lineage>
</organism>
<evidence type="ECO:0000313" key="3">
    <source>
        <dbReference type="EMBL" id="OUR96320.1"/>
    </source>
</evidence>
<name>A0A1Y5FBT2_9BACT</name>
<dbReference type="PROSITE" id="PS50006">
    <property type="entry name" value="FHA_DOMAIN"/>
    <property type="match status" value="1"/>
</dbReference>
<sequence length="257" mass="29776">MKFFLINKDTSEVFELQDQMTFGRRPNCDVIFKDDLVSGFHCKFHQIEDGYEIEDLGASNPVQINGIQIDENQRKNLKHNNVLSIGACSFLFTDKEKLDETSYKTFIIQADDIKNHLNDFCEKKFNKSFISSDLKKRQELKSIQSRIDIISSTKSILDELHVREKELQVSKEKASVDLESPGSVDLSELKDKIIKLNEQISELSKHRDNLVKQYNGEKKYQKINAAHIEVLSELDELNSEEIESEFKELQEKLNKIA</sequence>
<evidence type="ECO:0000256" key="1">
    <source>
        <dbReference type="SAM" id="Coils"/>
    </source>
</evidence>
<accession>A0A1Y5FBT2</accession>
<dbReference type="SUPFAM" id="SSF49879">
    <property type="entry name" value="SMAD/FHA domain"/>
    <property type="match status" value="1"/>
</dbReference>
<dbReference type="CDD" id="cd00060">
    <property type="entry name" value="FHA"/>
    <property type="match status" value="1"/>
</dbReference>
<dbReference type="Proteomes" id="UP000196531">
    <property type="component" value="Unassembled WGS sequence"/>
</dbReference>
<dbReference type="SMART" id="SM00240">
    <property type="entry name" value="FHA"/>
    <property type="match status" value="1"/>
</dbReference>
<dbReference type="AlphaFoldDB" id="A0A1Y5FBT2"/>
<feature type="domain" description="FHA" evidence="2">
    <location>
        <begin position="20"/>
        <end position="69"/>
    </location>
</feature>
<evidence type="ECO:0000313" key="4">
    <source>
        <dbReference type="Proteomes" id="UP000196531"/>
    </source>
</evidence>
<proteinExistence type="predicted"/>
<comment type="caution">
    <text evidence="3">The sequence shown here is derived from an EMBL/GenBank/DDBJ whole genome shotgun (WGS) entry which is preliminary data.</text>
</comment>
<protein>
    <recommendedName>
        <fullName evidence="2">FHA domain-containing protein</fullName>
    </recommendedName>
</protein>
<gene>
    <name evidence="3" type="ORF">A9Q84_08160</name>
</gene>
<dbReference type="Gene3D" id="2.60.200.20">
    <property type="match status" value="1"/>
</dbReference>
<feature type="coiled-coil region" evidence="1">
    <location>
        <begin position="186"/>
        <end position="252"/>
    </location>
</feature>
<dbReference type="InterPro" id="IPR008984">
    <property type="entry name" value="SMAD_FHA_dom_sf"/>
</dbReference>
<reference evidence="4" key="1">
    <citation type="journal article" date="2017" name="Proc. Natl. Acad. Sci. U.S.A.">
        <title>Simulation of Deepwater Horizon oil plume reveals substrate specialization within a complex community of hydrocarbon-degraders.</title>
        <authorList>
            <person name="Hu P."/>
            <person name="Dubinsky E.A."/>
            <person name="Probst A.J."/>
            <person name="Wang J."/>
            <person name="Sieber C.M.K."/>
            <person name="Tom L.M."/>
            <person name="Gardinali P."/>
            <person name="Banfield J.F."/>
            <person name="Atlas R.M."/>
            <person name="Andersen G.L."/>
        </authorList>
    </citation>
    <scope>NUCLEOTIDE SEQUENCE [LARGE SCALE GENOMIC DNA]</scope>
</reference>
<dbReference type="InterPro" id="IPR000253">
    <property type="entry name" value="FHA_dom"/>
</dbReference>
<dbReference type="Pfam" id="PF00498">
    <property type="entry name" value="FHA"/>
    <property type="match status" value="1"/>
</dbReference>
<keyword evidence="1" id="KW-0175">Coiled coil</keyword>
<evidence type="ECO:0000259" key="2">
    <source>
        <dbReference type="PROSITE" id="PS50006"/>
    </source>
</evidence>
<dbReference type="EMBL" id="MAAO01000006">
    <property type="protein sequence ID" value="OUR96320.1"/>
    <property type="molecule type" value="Genomic_DNA"/>
</dbReference>